<organism evidence="1 2">
    <name type="scientific">Auriscalpium vulgare</name>
    <dbReference type="NCBI Taxonomy" id="40419"/>
    <lineage>
        <taxon>Eukaryota</taxon>
        <taxon>Fungi</taxon>
        <taxon>Dikarya</taxon>
        <taxon>Basidiomycota</taxon>
        <taxon>Agaricomycotina</taxon>
        <taxon>Agaricomycetes</taxon>
        <taxon>Russulales</taxon>
        <taxon>Auriscalpiaceae</taxon>
        <taxon>Auriscalpium</taxon>
    </lineage>
</organism>
<comment type="caution">
    <text evidence="1">The sequence shown here is derived from an EMBL/GenBank/DDBJ whole genome shotgun (WGS) entry which is preliminary data.</text>
</comment>
<dbReference type="Proteomes" id="UP000814033">
    <property type="component" value="Unassembled WGS sequence"/>
</dbReference>
<dbReference type="EMBL" id="MU275849">
    <property type="protein sequence ID" value="KAI0051869.1"/>
    <property type="molecule type" value="Genomic_DNA"/>
</dbReference>
<proteinExistence type="predicted"/>
<evidence type="ECO:0000313" key="2">
    <source>
        <dbReference type="Proteomes" id="UP000814033"/>
    </source>
</evidence>
<sequence length="878" mass="97416">MPPKKSTKQTESSSRDLVTVGPRDVSAKHHGARLNDQGLLPTTARALVLRNGKHGAMGTGEIMSTRKPSGREKLDLLGDPFIFQTQEDLIAKAQTALADPFKLGQCLKIADSQFNLYLDGVVELQDHETFYTAFKTEIHSRFPPAPTKDQLDPLRKRDVVFAALGTRIHNLHMLASAWRIIRDHLDYLDQLGIVDARVQSQLREDSALRTDYLVLYDMVNVLTDALQANFSLLATKSDYHSQYFRKDEEDNVVTFDWNSLRASYKSFVDSIVIELCLPHSQFPKYVLTSMLQEAIEEVPSEAKRFPQALWDALGDLSMAVRLQEILERPLLVPEGKAWKAEKREMPDTFNEWVNAQGPSDEASKALGPTLDIIVPLENAKKKNVVDMMWKRINKAYEASTGMDIETLWQLKGETHRIPKWGTQPPPSEKGAKGAAPYKPGKGKRRLAITDSADDGDSDGSMPSLETVSDSTQEENEDGWSTSDEDDESDEGSEDEEAGYDTDEEEEFRDLLREAMEAIHANPEFMDPTKKTPEEILADDRKGNPFLKLLGSLRGRMFSANPTLRTTDRGESRSGAGTRLPPRAAGQGSQGRNVTVEEVEDEDAETGAAKKKKKKPKKKKKKTSASSAASEQGTEAEPTSPVPPPIVPKTPPPTSTQTLPVTPTSAKKKTPATPKSPPPAARLSSPGGASTATLANMSTTSLELGRQQSAQSARSYLQSEHKDQKVKTKSRPDYGNLAAIPEKKGFFSRFSRKEPKPAEEKEKEKQSMTKWFGQLTKKASLGMHQILGTKQGTKQAVAPMKWDTFVKIMKDMGFTYDPSTAGSSVRFDPPAGIEVRSISFHKPHPENTIDPVTLREWGKKLKDYYGWSEEIFSQSADAN</sequence>
<keyword evidence="2" id="KW-1185">Reference proteome</keyword>
<reference evidence="1" key="2">
    <citation type="journal article" date="2022" name="New Phytol.">
        <title>Evolutionary transition to the ectomycorrhizal habit in the genomes of a hyperdiverse lineage of mushroom-forming fungi.</title>
        <authorList>
            <person name="Looney B."/>
            <person name="Miyauchi S."/>
            <person name="Morin E."/>
            <person name="Drula E."/>
            <person name="Courty P.E."/>
            <person name="Kohler A."/>
            <person name="Kuo A."/>
            <person name="LaButti K."/>
            <person name="Pangilinan J."/>
            <person name="Lipzen A."/>
            <person name="Riley R."/>
            <person name="Andreopoulos W."/>
            <person name="He G."/>
            <person name="Johnson J."/>
            <person name="Nolan M."/>
            <person name="Tritt A."/>
            <person name="Barry K.W."/>
            <person name="Grigoriev I.V."/>
            <person name="Nagy L.G."/>
            <person name="Hibbett D."/>
            <person name="Henrissat B."/>
            <person name="Matheny P.B."/>
            <person name="Labbe J."/>
            <person name="Martin F.M."/>
        </authorList>
    </citation>
    <scope>NUCLEOTIDE SEQUENCE</scope>
    <source>
        <strain evidence="1">FP105234-sp</strain>
    </source>
</reference>
<reference evidence="1" key="1">
    <citation type="submission" date="2021-02" db="EMBL/GenBank/DDBJ databases">
        <authorList>
            <consortium name="DOE Joint Genome Institute"/>
            <person name="Ahrendt S."/>
            <person name="Looney B.P."/>
            <person name="Miyauchi S."/>
            <person name="Morin E."/>
            <person name="Drula E."/>
            <person name="Courty P.E."/>
            <person name="Chicoki N."/>
            <person name="Fauchery L."/>
            <person name="Kohler A."/>
            <person name="Kuo A."/>
            <person name="Labutti K."/>
            <person name="Pangilinan J."/>
            <person name="Lipzen A."/>
            <person name="Riley R."/>
            <person name="Andreopoulos W."/>
            <person name="He G."/>
            <person name="Johnson J."/>
            <person name="Barry K.W."/>
            <person name="Grigoriev I.V."/>
            <person name="Nagy L."/>
            <person name="Hibbett D."/>
            <person name="Henrissat B."/>
            <person name="Matheny P.B."/>
            <person name="Labbe J."/>
            <person name="Martin F."/>
        </authorList>
    </citation>
    <scope>NUCLEOTIDE SEQUENCE</scope>
    <source>
        <strain evidence="1">FP105234-sp</strain>
    </source>
</reference>
<evidence type="ECO:0000313" key="1">
    <source>
        <dbReference type="EMBL" id="KAI0051869.1"/>
    </source>
</evidence>
<protein>
    <submittedName>
        <fullName evidence="1">Uncharacterized protein</fullName>
    </submittedName>
</protein>
<accession>A0ACB8S6I8</accession>
<gene>
    <name evidence="1" type="ORF">FA95DRAFT_1602357</name>
</gene>
<name>A0ACB8S6I8_9AGAM</name>